<dbReference type="PATRIC" id="fig|1560201.3.peg.464"/>
<dbReference type="FunFam" id="3.40.630.30:FF:000035">
    <property type="entry name" value="GNAT family N-acetyltransferase"/>
    <property type="match status" value="1"/>
</dbReference>
<accession>A0A0L7TB39</accession>
<name>A0A0L7TB39_9GAMM</name>
<protein>
    <recommendedName>
        <fullName evidence="2">Protein ElaA</fullName>
    </recommendedName>
</protein>
<comment type="similarity">
    <text evidence="1">Belongs to the UPF0039 (ElaA) family.</text>
</comment>
<evidence type="ECO:0000256" key="2">
    <source>
        <dbReference type="ARBA" id="ARBA00072224"/>
    </source>
</evidence>
<dbReference type="STRING" id="1560201.NG42_02180"/>
<keyword evidence="7" id="KW-1185">Reference proteome</keyword>
<evidence type="ECO:0000313" key="5">
    <source>
        <dbReference type="EMBL" id="KOC92582.1"/>
    </source>
</evidence>
<dbReference type="Gene3D" id="3.40.630.30">
    <property type="match status" value="1"/>
</dbReference>
<gene>
    <name evidence="5" type="ORF">NG42_02180</name>
    <name evidence="4" type="ORF">NG43_14270</name>
</gene>
<dbReference type="PROSITE" id="PS51186">
    <property type="entry name" value="GNAT"/>
    <property type="match status" value="1"/>
</dbReference>
<evidence type="ECO:0000313" key="7">
    <source>
        <dbReference type="Proteomes" id="UP000037088"/>
    </source>
</evidence>
<dbReference type="Proteomes" id="UP000037088">
    <property type="component" value="Unassembled WGS sequence"/>
</dbReference>
<dbReference type="CDD" id="cd04301">
    <property type="entry name" value="NAT_SF"/>
    <property type="match status" value="1"/>
</dbReference>
<evidence type="ECO:0000313" key="4">
    <source>
        <dbReference type="EMBL" id="KOC92009.1"/>
    </source>
</evidence>
<dbReference type="InterPro" id="IPR000182">
    <property type="entry name" value="GNAT_dom"/>
</dbReference>
<evidence type="ECO:0000313" key="6">
    <source>
        <dbReference type="Proteomes" id="UP000036851"/>
    </source>
</evidence>
<organism evidence="5 7">
    <name type="scientific">Winslowiella iniecta</name>
    <dbReference type="NCBI Taxonomy" id="1560201"/>
    <lineage>
        <taxon>Bacteria</taxon>
        <taxon>Pseudomonadati</taxon>
        <taxon>Pseudomonadota</taxon>
        <taxon>Gammaproteobacteria</taxon>
        <taxon>Enterobacterales</taxon>
        <taxon>Erwiniaceae</taxon>
        <taxon>Winslowiella</taxon>
    </lineage>
</organism>
<dbReference type="Pfam" id="PF13673">
    <property type="entry name" value="Acetyltransf_10"/>
    <property type="match status" value="1"/>
</dbReference>
<dbReference type="AlphaFoldDB" id="A0A0L7TB39"/>
<proteinExistence type="inferred from homology"/>
<dbReference type="EMBL" id="JRXE01000002">
    <property type="protein sequence ID" value="KOC92582.1"/>
    <property type="molecule type" value="Genomic_DNA"/>
</dbReference>
<evidence type="ECO:0000259" key="3">
    <source>
        <dbReference type="PROSITE" id="PS51186"/>
    </source>
</evidence>
<dbReference type="EMBL" id="JRXF01000022">
    <property type="protein sequence ID" value="KOC92009.1"/>
    <property type="molecule type" value="Genomic_DNA"/>
</dbReference>
<dbReference type="InterPro" id="IPR016181">
    <property type="entry name" value="Acyl_CoA_acyltransferase"/>
</dbReference>
<dbReference type="RefSeq" id="WP_052897316.1">
    <property type="nucleotide sequence ID" value="NZ_JRXE01000002.1"/>
</dbReference>
<dbReference type="SUPFAM" id="SSF55729">
    <property type="entry name" value="Acyl-CoA N-acyltransferases (Nat)"/>
    <property type="match status" value="1"/>
</dbReference>
<comment type="caution">
    <text evidence="5">The sequence shown here is derived from an EMBL/GenBank/DDBJ whole genome shotgun (WGS) entry which is preliminary data.</text>
</comment>
<keyword evidence="5" id="KW-0012">Acyltransferase</keyword>
<keyword evidence="5" id="KW-0808">Transferase</keyword>
<sequence>MELIWQDLHHSELNVAQLYAILALRSRVFVVEQNCPYQDIDGDDLARDNRHIIGMLEDKVVAYARILTPQQPGEPVRIGRVIIAPEARGLSLGYRLMEQAIASCEHNWPGQSIYLSAQAHLQDFYGRLGFKPVGEIYLEDDIPHIAMQN</sequence>
<reference evidence="6 7" key="1">
    <citation type="journal article" date="2015" name="Int. J. Syst. Evol. Microbiol.">
        <title>Erwinia iniecta sp. nov., isolated from Russian wheat aphids (Diuraphis noxia).</title>
        <authorList>
            <person name="Campillo T."/>
            <person name="Luna E."/>
            <person name="Portier P."/>
            <person name="Fischer-Le Saux M."/>
            <person name="Lapitan N."/>
            <person name="Tisserat N.A."/>
            <person name="Leach J.E."/>
        </authorList>
    </citation>
    <scope>NUCLEOTIDE SEQUENCE [LARGE SCALE GENOMIC DNA]</scope>
    <source>
        <strain evidence="5 7">B120</strain>
        <strain evidence="4 6">B149</strain>
    </source>
</reference>
<dbReference type="GO" id="GO:0016747">
    <property type="term" value="F:acyltransferase activity, transferring groups other than amino-acyl groups"/>
    <property type="evidence" value="ECO:0007669"/>
    <property type="project" value="InterPro"/>
</dbReference>
<evidence type="ECO:0000256" key="1">
    <source>
        <dbReference type="ARBA" id="ARBA00009623"/>
    </source>
</evidence>
<dbReference type="NCBIfam" id="NF007644">
    <property type="entry name" value="PRK10314.1"/>
    <property type="match status" value="1"/>
</dbReference>
<feature type="domain" description="N-acetyltransferase" evidence="3">
    <location>
        <begin position="8"/>
        <end position="149"/>
    </location>
</feature>
<dbReference type="Proteomes" id="UP000036851">
    <property type="component" value="Unassembled WGS sequence"/>
</dbReference>
<dbReference type="OrthoDB" id="9796171at2"/>